<dbReference type="EMBL" id="CP079216">
    <property type="protein sequence ID" value="QXT62696.1"/>
    <property type="molecule type" value="Genomic_DNA"/>
</dbReference>
<dbReference type="Proteomes" id="UP000824504">
    <property type="component" value="Chromosome"/>
</dbReference>
<keyword evidence="7" id="KW-0961">Cell wall biogenesis/degradation</keyword>
<evidence type="ECO:0000313" key="11">
    <source>
        <dbReference type="Proteomes" id="UP000824504"/>
    </source>
</evidence>
<evidence type="ECO:0000256" key="3">
    <source>
        <dbReference type="ARBA" id="ARBA00012780"/>
    </source>
</evidence>
<evidence type="ECO:0000256" key="8">
    <source>
        <dbReference type="ARBA" id="ARBA00023326"/>
    </source>
</evidence>
<proteinExistence type="inferred from homology"/>
<keyword evidence="11" id="KW-1185">Reference proteome</keyword>
<evidence type="ECO:0000256" key="6">
    <source>
        <dbReference type="ARBA" id="ARBA00023295"/>
    </source>
</evidence>
<keyword evidence="5" id="KW-0119">Carbohydrate metabolism</keyword>
<name>A0ABX8SHA2_9ACTN</name>
<dbReference type="RefSeq" id="WP_219081818.1">
    <property type="nucleotide sequence ID" value="NZ_CP079216.1"/>
</dbReference>
<comment type="catalytic activity">
    <reaction evidence="1">
        <text>Hydrolysis of (1-&gt;3)-beta-D-glucosidic linkages in (1-&gt;3)-beta-D-glucans.</text>
        <dbReference type="EC" id="3.2.1.39"/>
    </reaction>
</comment>
<keyword evidence="4" id="KW-0378">Hydrolase</keyword>
<keyword evidence="6" id="KW-0326">Glycosidase</keyword>
<evidence type="ECO:0000259" key="9">
    <source>
        <dbReference type="Pfam" id="PF17652"/>
    </source>
</evidence>
<keyword evidence="8" id="KW-0624">Polysaccharide degradation</keyword>
<comment type="similarity">
    <text evidence="2">Belongs to the glycosyl hydrolase 81 family.</text>
</comment>
<protein>
    <recommendedName>
        <fullName evidence="3">glucan endo-1,3-beta-D-glucosidase</fullName>
        <ecNumber evidence="3">3.2.1.39</ecNumber>
    </recommendedName>
</protein>
<evidence type="ECO:0000256" key="2">
    <source>
        <dbReference type="ARBA" id="ARBA00010730"/>
    </source>
</evidence>
<feature type="domain" description="Glycosyl hydrolase family 81 C-terminal" evidence="9">
    <location>
        <begin position="331"/>
        <end position="597"/>
    </location>
</feature>
<gene>
    <name evidence="10" type="ORF">KDB89_13325</name>
</gene>
<organism evidence="10 11">
    <name type="scientific">Tessaracoccus palaemonis</name>
    <dbReference type="NCBI Taxonomy" id="2829499"/>
    <lineage>
        <taxon>Bacteria</taxon>
        <taxon>Bacillati</taxon>
        <taxon>Actinomycetota</taxon>
        <taxon>Actinomycetes</taxon>
        <taxon>Propionibacteriales</taxon>
        <taxon>Propionibacteriaceae</taxon>
        <taxon>Tessaracoccus</taxon>
    </lineage>
</organism>
<dbReference type="PROSITE" id="PS52008">
    <property type="entry name" value="GH81"/>
    <property type="match status" value="1"/>
</dbReference>
<accession>A0ABX8SHA2</accession>
<evidence type="ECO:0000256" key="1">
    <source>
        <dbReference type="ARBA" id="ARBA00000382"/>
    </source>
</evidence>
<evidence type="ECO:0000256" key="7">
    <source>
        <dbReference type="ARBA" id="ARBA00023316"/>
    </source>
</evidence>
<dbReference type="PANTHER" id="PTHR31983">
    <property type="entry name" value="ENDO-1,3(4)-BETA-GLUCANASE 1"/>
    <property type="match status" value="1"/>
</dbReference>
<reference evidence="10 11" key="1">
    <citation type="submission" date="2021-07" db="EMBL/GenBank/DDBJ databases">
        <title>complete genome sequencing of Tessaracoccus sp.J1M15.</title>
        <authorList>
            <person name="Bae J.-W."/>
            <person name="Kim D.-y."/>
        </authorList>
    </citation>
    <scope>NUCLEOTIDE SEQUENCE [LARGE SCALE GENOMIC DNA]</scope>
    <source>
        <strain evidence="10 11">J1M15</strain>
    </source>
</reference>
<evidence type="ECO:0000313" key="10">
    <source>
        <dbReference type="EMBL" id="QXT62696.1"/>
    </source>
</evidence>
<dbReference type="PANTHER" id="PTHR31983:SF0">
    <property type="entry name" value="GLUCAN ENDO-1,3-BETA-D-GLUCOSIDASE 2"/>
    <property type="match status" value="1"/>
</dbReference>
<evidence type="ECO:0000256" key="5">
    <source>
        <dbReference type="ARBA" id="ARBA00023277"/>
    </source>
</evidence>
<evidence type="ECO:0000256" key="4">
    <source>
        <dbReference type="ARBA" id="ARBA00022801"/>
    </source>
</evidence>
<dbReference type="InterPro" id="IPR040720">
    <property type="entry name" value="GH81_C"/>
</dbReference>
<dbReference type="EC" id="3.2.1.39" evidence="3"/>
<dbReference type="InterPro" id="IPR005200">
    <property type="entry name" value="Endo-beta-glucanase"/>
</dbReference>
<sequence>MGAFDTPIGRRAALGILGSGAAAGLVACGSGPPTPKSVSVPSSVSGDAVTGLLAAVPKRSIKDLNARRLAGGLTPPTNRWFSGLVFGDEPQAVFPMPIGFAVADAGFEIWLPQVSANGTSIIGARAGGLACVIDGASVSAMVTGFDVASVLVELRDGDDTLAELRLVQGSPAVSLTARRDLSVAAPVAYERAGDAWQVTVESTIYGLVGAEAVDGTSVQVAEGSTVTWFAVHPGGSVADLAEKVAPVTATGVTWDLADDEVTTALRFDGGPTLVTALPHHSLVDAGEQLGAYDTVLGEARLFSVETLRWTSKRWPIEPSLDLSGIGSDDRRALAEQVAADVAAAPTYPTDTYFGGKALYREAMLLQIATAVGADDAAATLTGRLTDALTTWTEPAGADQRATQCFVYDEANRGMVGLEPSFGSDEFNDHHFHYGYFLYAAGVLCADNPDLTAKLSPVLDLVAADIASPTDTGDFPQLRPFDVYASHSWASGTAPFADGNNQESSSEGVNAWAGLALWARARGDEGLEQQAVWMHALESAGALAYWLQPETRAGFDHTVVGIGWGGKRDYLTWFSPDPAAILAIQVLPASPSHGYLAAAPDKVPAAVTEALQGEAYGRQYTDWVLLYSALAGGDGAASAVDQIAALTDKLDDGLTLSYLRAFLLTR</sequence>
<dbReference type="Pfam" id="PF17652">
    <property type="entry name" value="Glyco_hydro81C"/>
    <property type="match status" value="1"/>
</dbReference>